<evidence type="ECO:0000313" key="3">
    <source>
        <dbReference type="EMBL" id="MFC4402973.1"/>
    </source>
</evidence>
<dbReference type="EMBL" id="JBHSDT010000004">
    <property type="protein sequence ID" value="MFC4402973.1"/>
    <property type="molecule type" value="Genomic_DNA"/>
</dbReference>
<dbReference type="Proteomes" id="UP001595882">
    <property type="component" value="Unassembled WGS sequence"/>
</dbReference>
<dbReference type="Pfam" id="PF13439">
    <property type="entry name" value="Glyco_transf_4"/>
    <property type="match status" value="1"/>
</dbReference>
<comment type="caution">
    <text evidence="3">The sequence shown here is derived from an EMBL/GenBank/DDBJ whole genome shotgun (WGS) entry which is preliminary data.</text>
</comment>
<dbReference type="InterPro" id="IPR001296">
    <property type="entry name" value="Glyco_trans_1"/>
</dbReference>
<evidence type="ECO:0000259" key="1">
    <source>
        <dbReference type="Pfam" id="PF00534"/>
    </source>
</evidence>
<dbReference type="SUPFAM" id="SSF53756">
    <property type="entry name" value="UDP-Glycosyltransferase/glycogen phosphorylase"/>
    <property type="match status" value="1"/>
</dbReference>
<dbReference type="InterPro" id="IPR050194">
    <property type="entry name" value="Glycosyltransferase_grp1"/>
</dbReference>
<dbReference type="CDD" id="cd03794">
    <property type="entry name" value="GT4_WbuB-like"/>
    <property type="match status" value="1"/>
</dbReference>
<reference evidence="4" key="1">
    <citation type="journal article" date="2019" name="Int. J. Syst. Evol. Microbiol.">
        <title>The Global Catalogue of Microorganisms (GCM) 10K type strain sequencing project: providing services to taxonomists for standard genome sequencing and annotation.</title>
        <authorList>
            <consortium name="The Broad Institute Genomics Platform"/>
            <consortium name="The Broad Institute Genome Sequencing Center for Infectious Disease"/>
            <person name="Wu L."/>
            <person name="Ma J."/>
        </authorList>
    </citation>
    <scope>NUCLEOTIDE SEQUENCE [LARGE SCALE GENOMIC DNA]</scope>
    <source>
        <strain evidence="4">CCUG 37865</strain>
    </source>
</reference>
<proteinExistence type="predicted"/>
<evidence type="ECO:0000259" key="2">
    <source>
        <dbReference type="Pfam" id="PF13439"/>
    </source>
</evidence>
<dbReference type="PANTHER" id="PTHR45947">
    <property type="entry name" value="SULFOQUINOVOSYL TRANSFERASE SQD2"/>
    <property type="match status" value="1"/>
</dbReference>
<accession>A0ABV8WV83</accession>
<feature type="domain" description="Glycosyltransferase subfamily 4-like N-terminal" evidence="2">
    <location>
        <begin position="26"/>
        <end position="217"/>
    </location>
</feature>
<dbReference type="InterPro" id="IPR028098">
    <property type="entry name" value="Glyco_trans_4-like_N"/>
</dbReference>
<keyword evidence="4" id="KW-1185">Reference proteome</keyword>
<dbReference type="Gene3D" id="3.40.50.2000">
    <property type="entry name" value="Glycogen Phosphorylase B"/>
    <property type="match status" value="2"/>
</dbReference>
<gene>
    <name evidence="3" type="ORF">ACFOY7_07790</name>
</gene>
<dbReference type="Pfam" id="PF00534">
    <property type="entry name" value="Glycos_transf_1"/>
    <property type="match status" value="1"/>
</dbReference>
<organism evidence="3 4">
    <name type="scientific">Gracilibacillus xinjiangensis</name>
    <dbReference type="NCBI Taxonomy" id="1193282"/>
    <lineage>
        <taxon>Bacteria</taxon>
        <taxon>Bacillati</taxon>
        <taxon>Bacillota</taxon>
        <taxon>Bacilli</taxon>
        <taxon>Bacillales</taxon>
        <taxon>Bacillaceae</taxon>
        <taxon>Gracilibacillus</taxon>
    </lineage>
</organism>
<name>A0ABV8WV83_9BACI</name>
<dbReference type="RefSeq" id="WP_390251069.1">
    <property type="nucleotide sequence ID" value="NZ_JBHSDT010000004.1"/>
</dbReference>
<sequence length="417" mass="48131">MKKNIWIWNHYATNMYKDQAGRHYWFAENLVKQGYKTTIFCASTVHNSSEAIDTGSKLYTSDDINGIPFVFVKTPKYIGNGKQRIINMFSFYKNISSVSKEYAEQYGKPDVILASSVHPLTLVAGIKMAKKLNIPCISEVRDLWPETIVEYGSLKRNSIVSNLLYLGEKWIYKRADKLIFTMEGGKDYIIEKGWDKENGGPIDISKIHHINNGVDLKSFHYNRKNHVFDDSDLNNLKQFKVIYTGSIRKANNIMKIVKAAEYIERTGRKDIKFLIFGDGPEKERLEQYCSNKNIQNIKFKGFVNKNKIPYILSKSNLNIMHFEQNNIKKYGASLNKMFEYFASGKPTISDCEFGYDLIKKYNCGVVIDNANEKQLAESIMKVSELPKEDYLKYCNNALKASHEFDFKKLTSKLENIL</sequence>
<evidence type="ECO:0000313" key="4">
    <source>
        <dbReference type="Proteomes" id="UP001595882"/>
    </source>
</evidence>
<dbReference type="PANTHER" id="PTHR45947:SF3">
    <property type="entry name" value="SULFOQUINOVOSYL TRANSFERASE SQD2"/>
    <property type="match status" value="1"/>
</dbReference>
<feature type="domain" description="Glycosyl transferase family 1" evidence="1">
    <location>
        <begin position="234"/>
        <end position="395"/>
    </location>
</feature>
<protein>
    <submittedName>
        <fullName evidence="3">Glycosyltransferase family 4 protein</fullName>
    </submittedName>
</protein>